<dbReference type="RefSeq" id="WP_076775966.1">
    <property type="nucleotide sequence ID" value="NZ_JAWUAH010000057.1"/>
</dbReference>
<protein>
    <submittedName>
        <fullName evidence="1">Uncharacterized protein</fullName>
    </submittedName>
</protein>
<accession>A0A1B2RBX6</accession>
<reference evidence="1" key="1">
    <citation type="submission" date="2016-05" db="EMBL/GenBank/DDBJ databases">
        <title>Complete sequence and organization of pFR260, the Bacillus thuringiensis INTA Fr7-4 plasmid harbouring the insecticidal genes.</title>
        <authorList>
            <person name="Navas L.E."/>
            <person name="Amadio A.F."/>
            <person name="Ortiz E.M."/>
            <person name="Sauka D.H."/>
            <person name="Benintende G.B."/>
            <person name="Zandomeni R.O."/>
            <person name="Berretta M.F."/>
        </authorList>
    </citation>
    <scope>NUCLEOTIDE SEQUENCE</scope>
    <source>
        <strain evidence="1">INTA Fr7-4</strain>
        <plasmid evidence="1">pFR260</plasmid>
    </source>
</reference>
<sequence>MDNTVHNMLDLEHLLPGLKQLDWYQNMLKAQRKYNAHALLFNKTLKKSTMVSRCFKNILEFNVHALLFDETFKTNLLSKNQMQQFQDTLKSLSYSTILSNALRSVAFPTSSLQLLSTINLDEVQPLLELEEVQNEIEHEISSLQEQTNPQQIIDAINDWANQLIEFHDNIKQKAPAIQDAFKENVLHISEFTSNKSQENVKQVKATLEKDFGIALSSVNKIRVTNRETPVFPSQQRASGVIDTIPCNKPVIIIEKKG</sequence>
<name>A0A1B2RBX6_BACTU</name>
<gene>
    <name evidence="1" type="ORF">pFR260_100c</name>
</gene>
<geneLocation type="plasmid" evidence="1">
    <name>pFR260</name>
</geneLocation>
<organism evidence="1">
    <name type="scientific">Bacillus thuringiensis</name>
    <dbReference type="NCBI Taxonomy" id="1428"/>
    <lineage>
        <taxon>Bacteria</taxon>
        <taxon>Bacillati</taxon>
        <taxon>Bacillota</taxon>
        <taxon>Bacilli</taxon>
        <taxon>Bacillales</taxon>
        <taxon>Bacillaceae</taxon>
        <taxon>Bacillus</taxon>
        <taxon>Bacillus cereus group</taxon>
    </lineage>
</organism>
<proteinExistence type="predicted"/>
<keyword evidence="1" id="KW-0614">Plasmid</keyword>
<evidence type="ECO:0000313" key="1">
    <source>
        <dbReference type="EMBL" id="AOB42197.1"/>
    </source>
</evidence>
<dbReference type="AlphaFoldDB" id="A0A1B2RBX6"/>
<dbReference type="EMBL" id="KX258624">
    <property type="protein sequence ID" value="AOB42197.1"/>
    <property type="molecule type" value="Genomic_DNA"/>
</dbReference>